<dbReference type="Proteomes" id="UP000830375">
    <property type="component" value="Unassembled WGS sequence"/>
</dbReference>
<proteinExistence type="predicted"/>
<evidence type="ECO:0000313" key="4">
    <source>
        <dbReference type="Proteomes" id="UP000830375"/>
    </source>
</evidence>
<organism evidence="3 4">
    <name type="scientific">Labeo rohita</name>
    <name type="common">Indian major carp</name>
    <name type="synonym">Cyprinus rohita</name>
    <dbReference type="NCBI Taxonomy" id="84645"/>
    <lineage>
        <taxon>Eukaryota</taxon>
        <taxon>Metazoa</taxon>
        <taxon>Chordata</taxon>
        <taxon>Craniata</taxon>
        <taxon>Vertebrata</taxon>
        <taxon>Euteleostomi</taxon>
        <taxon>Actinopterygii</taxon>
        <taxon>Neopterygii</taxon>
        <taxon>Teleostei</taxon>
        <taxon>Ostariophysi</taxon>
        <taxon>Cypriniformes</taxon>
        <taxon>Cyprinidae</taxon>
        <taxon>Labeoninae</taxon>
        <taxon>Labeonini</taxon>
        <taxon>Labeo</taxon>
    </lineage>
</organism>
<feature type="domain" description="MiT/TFE transcription factors N-terminal" evidence="2">
    <location>
        <begin position="197"/>
        <end position="256"/>
    </location>
</feature>
<evidence type="ECO:0000313" key="3">
    <source>
        <dbReference type="EMBL" id="KAI2649984.1"/>
    </source>
</evidence>
<gene>
    <name evidence="3" type="ORF">H4Q32_016068</name>
</gene>
<feature type="compositionally biased region" description="Basic and acidic residues" evidence="1">
    <location>
        <begin position="208"/>
        <end position="219"/>
    </location>
</feature>
<comment type="caution">
    <text evidence="3">The sequence shown here is derived from an EMBL/GenBank/DDBJ whole genome shotgun (WGS) entry which is preliminary data.</text>
</comment>
<feature type="region of interest" description="Disordered" evidence="1">
    <location>
        <begin position="168"/>
        <end position="193"/>
    </location>
</feature>
<dbReference type="EMBL" id="JACTAM010000023">
    <property type="protein sequence ID" value="KAI2649984.1"/>
    <property type="molecule type" value="Genomic_DNA"/>
</dbReference>
<name>A0ABQ8LHF3_LABRO</name>
<protein>
    <submittedName>
        <fullName evidence="3">Microphthalmia-associated transcription factor</fullName>
    </submittedName>
</protein>
<dbReference type="InterPro" id="IPR031867">
    <property type="entry name" value="MiT/TFE_N"/>
</dbReference>
<sequence length="329" mass="35825">MRSSERPTACGCLSLSSRGSTVTGGGGNELAGVQFRIMEILARRVLTVICSQEGQSNPSSATSVWAQPRQKTHVSCVSGSSNGPPHAQHSLSDIPSSCHIGKGELKANGILRALSTARGVNGGPDRLIRAITAQLDWLAARRRAHQKDQRLEKASSRQLLHRHIVWVSGRKNARRNPSEQQHGSSKPPLGSSAVTSRILLRQQLMREQLQEQERREQQRRQSSAYAQPSVTQSPAINVSTPAGLPSATQVPMEVLKTVIITAKSAASQRTRLLMSLDQYCTSASSETQDNVSHSCHLSIEKDVLVTVCGQRQRPIHKTSKDKAKKTNLC</sequence>
<accession>A0ABQ8LHF3</accession>
<evidence type="ECO:0000259" key="2">
    <source>
        <dbReference type="Pfam" id="PF15951"/>
    </source>
</evidence>
<feature type="compositionally biased region" description="Polar residues" evidence="1">
    <location>
        <begin position="222"/>
        <end position="240"/>
    </location>
</feature>
<evidence type="ECO:0000256" key="1">
    <source>
        <dbReference type="SAM" id="MobiDB-lite"/>
    </source>
</evidence>
<reference evidence="3 4" key="1">
    <citation type="submission" date="2022-01" db="EMBL/GenBank/DDBJ databases">
        <title>A high-quality chromosome-level genome assembly of rohu carp, Labeo rohita.</title>
        <authorList>
            <person name="Arick M.A. II"/>
            <person name="Hsu C.-Y."/>
            <person name="Magbanua Z."/>
            <person name="Pechanova O."/>
            <person name="Grover C."/>
            <person name="Miller E."/>
            <person name="Thrash A."/>
            <person name="Ezzel L."/>
            <person name="Alam S."/>
            <person name="Benzie J."/>
            <person name="Hamilton M."/>
            <person name="Karsi A."/>
            <person name="Lawrence M.L."/>
            <person name="Peterson D.G."/>
        </authorList>
    </citation>
    <scope>NUCLEOTIDE SEQUENCE [LARGE SCALE GENOMIC DNA]</scope>
    <source>
        <strain evidence="4">BAU-BD-2019</strain>
        <tissue evidence="3">Blood</tissue>
    </source>
</reference>
<keyword evidence="4" id="KW-1185">Reference proteome</keyword>
<feature type="region of interest" description="Disordered" evidence="1">
    <location>
        <begin position="208"/>
        <end position="244"/>
    </location>
</feature>
<dbReference type="Pfam" id="PF15951">
    <property type="entry name" value="MITF_TFEB_C_3_N"/>
    <property type="match status" value="1"/>
</dbReference>